<feature type="transmembrane region" description="Helical" evidence="7">
    <location>
        <begin position="255"/>
        <end position="277"/>
    </location>
</feature>
<dbReference type="Proteomes" id="UP000680865">
    <property type="component" value="Unassembled WGS sequence"/>
</dbReference>
<evidence type="ECO:0000256" key="1">
    <source>
        <dbReference type="ARBA" id="ARBA00004651"/>
    </source>
</evidence>
<sequence length="428" mass="43787">MSITASRGVALYVGALLGPGLLVLPGLAAAQAGPASIIAWIGLLVLSGLIAIVFAALGVTRPSAGGVAEYARIGLGDRAGRAVRWLFLAGITTGAPLACYMGAGYLGGNRITTAIASAVLLLVVLAVTRHGVRTSTTMQLVLVGLLLAVILLAVGGAAPHSRTANWTPFAPHGWSSIGPAATVLMFSFVGWEAIASLTGRFTNPRRDLPRVIGVAFAITTTIYLTLAYVTVAALGDTAATATPIAALLELGIGTAGPAVAAVSAVILTLGTVNAYLTGGMQMVARPSRFTIAILVTEAALLTLLGTGTISTTVAVTVPTACFLLVYLLCMLSAIRSLPGLTRPIAAVVAAAVVVVLSFGGYAVVPAILLTVAAFALPLRRGEELSSRRSRCNLAKAHRESSRRDRVATPCPRAQGATRARGEAGRRRR</sequence>
<dbReference type="InterPro" id="IPR050367">
    <property type="entry name" value="APC_superfamily"/>
</dbReference>
<dbReference type="PANTHER" id="PTHR42770:SF13">
    <property type="entry name" value="L-METHIONINE_BRANCHED-CHAIN AMINO ACID EXPORTER YJEH"/>
    <property type="match status" value="1"/>
</dbReference>
<evidence type="ECO:0000256" key="6">
    <source>
        <dbReference type="SAM" id="MobiDB-lite"/>
    </source>
</evidence>
<keyword evidence="3 7" id="KW-0812">Transmembrane</keyword>
<evidence type="ECO:0000256" key="7">
    <source>
        <dbReference type="SAM" id="Phobius"/>
    </source>
</evidence>
<name>A0A919S9P3_9ACTN</name>
<feature type="transmembrane region" description="Helical" evidence="7">
    <location>
        <begin position="289"/>
        <end position="309"/>
    </location>
</feature>
<accession>A0A919S9P3</accession>
<dbReference type="GO" id="GO:0016020">
    <property type="term" value="C:membrane"/>
    <property type="evidence" value="ECO:0007669"/>
    <property type="project" value="UniProtKB-SubCell"/>
</dbReference>
<feature type="transmembrane region" description="Helical" evidence="7">
    <location>
        <begin position="211"/>
        <end position="235"/>
    </location>
</feature>
<dbReference type="PIRSF" id="PIRSF006060">
    <property type="entry name" value="AA_transporter"/>
    <property type="match status" value="1"/>
</dbReference>
<evidence type="ECO:0000313" key="8">
    <source>
        <dbReference type="EMBL" id="GIM66320.1"/>
    </source>
</evidence>
<keyword evidence="9" id="KW-1185">Reference proteome</keyword>
<dbReference type="RefSeq" id="WP_212995246.1">
    <property type="nucleotide sequence ID" value="NZ_BAAATW010000001.1"/>
</dbReference>
<organism evidence="8 9">
    <name type="scientific">Winogradskya consettensis</name>
    <dbReference type="NCBI Taxonomy" id="113560"/>
    <lineage>
        <taxon>Bacteria</taxon>
        <taxon>Bacillati</taxon>
        <taxon>Actinomycetota</taxon>
        <taxon>Actinomycetes</taxon>
        <taxon>Micromonosporales</taxon>
        <taxon>Micromonosporaceae</taxon>
        <taxon>Winogradskya</taxon>
    </lineage>
</organism>
<reference evidence="8" key="1">
    <citation type="submission" date="2021-03" db="EMBL/GenBank/DDBJ databases">
        <title>Whole genome shotgun sequence of Actinoplanes consettensis NBRC 14913.</title>
        <authorList>
            <person name="Komaki H."/>
            <person name="Tamura T."/>
        </authorList>
    </citation>
    <scope>NUCLEOTIDE SEQUENCE</scope>
    <source>
        <strain evidence="8">NBRC 14913</strain>
    </source>
</reference>
<dbReference type="PANTHER" id="PTHR42770">
    <property type="entry name" value="AMINO ACID TRANSPORTER-RELATED"/>
    <property type="match status" value="1"/>
</dbReference>
<proteinExistence type="predicted"/>
<keyword evidence="5 7" id="KW-0472">Membrane</keyword>
<evidence type="ECO:0000256" key="5">
    <source>
        <dbReference type="ARBA" id="ARBA00023136"/>
    </source>
</evidence>
<evidence type="ECO:0000256" key="4">
    <source>
        <dbReference type="ARBA" id="ARBA00022989"/>
    </source>
</evidence>
<feature type="compositionally biased region" description="Basic and acidic residues" evidence="6">
    <location>
        <begin position="396"/>
        <end position="406"/>
    </location>
</feature>
<comment type="caution">
    <text evidence="8">The sequence shown here is derived from an EMBL/GenBank/DDBJ whole genome shotgun (WGS) entry which is preliminary data.</text>
</comment>
<dbReference type="EMBL" id="BOQP01000001">
    <property type="protein sequence ID" value="GIM66320.1"/>
    <property type="molecule type" value="Genomic_DNA"/>
</dbReference>
<evidence type="ECO:0000256" key="3">
    <source>
        <dbReference type="ARBA" id="ARBA00022692"/>
    </source>
</evidence>
<feature type="transmembrane region" description="Helical" evidence="7">
    <location>
        <begin position="346"/>
        <end position="376"/>
    </location>
</feature>
<feature type="transmembrane region" description="Helical" evidence="7">
    <location>
        <begin position="178"/>
        <end position="199"/>
    </location>
</feature>
<evidence type="ECO:0000256" key="2">
    <source>
        <dbReference type="ARBA" id="ARBA00022475"/>
    </source>
</evidence>
<protein>
    <submittedName>
        <fullName evidence="8">Amino acid permease</fullName>
    </submittedName>
</protein>
<dbReference type="Pfam" id="PF13520">
    <property type="entry name" value="AA_permease_2"/>
    <property type="match status" value="1"/>
</dbReference>
<dbReference type="AlphaFoldDB" id="A0A919S9P3"/>
<feature type="region of interest" description="Disordered" evidence="6">
    <location>
        <begin position="395"/>
        <end position="428"/>
    </location>
</feature>
<dbReference type="Gene3D" id="1.20.1740.10">
    <property type="entry name" value="Amino acid/polyamine transporter I"/>
    <property type="match status" value="1"/>
</dbReference>
<feature type="compositionally biased region" description="Basic and acidic residues" evidence="6">
    <location>
        <begin position="419"/>
        <end position="428"/>
    </location>
</feature>
<feature type="transmembrane region" description="Helical" evidence="7">
    <location>
        <begin position="111"/>
        <end position="128"/>
    </location>
</feature>
<evidence type="ECO:0000313" key="9">
    <source>
        <dbReference type="Proteomes" id="UP000680865"/>
    </source>
</evidence>
<feature type="transmembrane region" description="Helical" evidence="7">
    <location>
        <begin position="40"/>
        <end position="61"/>
    </location>
</feature>
<gene>
    <name evidence="8" type="ORF">Aco04nite_01380</name>
</gene>
<dbReference type="GO" id="GO:0055085">
    <property type="term" value="P:transmembrane transport"/>
    <property type="evidence" value="ECO:0007669"/>
    <property type="project" value="InterPro"/>
</dbReference>
<dbReference type="InterPro" id="IPR002293">
    <property type="entry name" value="AA/rel_permease1"/>
</dbReference>
<feature type="transmembrane region" description="Helical" evidence="7">
    <location>
        <begin position="82"/>
        <end position="105"/>
    </location>
</feature>
<feature type="transmembrane region" description="Helical" evidence="7">
    <location>
        <begin position="140"/>
        <end position="158"/>
    </location>
</feature>
<keyword evidence="2" id="KW-1003">Cell membrane</keyword>
<comment type="subcellular location">
    <subcellularLocation>
        <location evidence="1">Cell membrane</location>
        <topology evidence="1">Multi-pass membrane protein</topology>
    </subcellularLocation>
</comment>
<feature type="transmembrane region" description="Helical" evidence="7">
    <location>
        <begin position="315"/>
        <end position="334"/>
    </location>
</feature>
<keyword evidence="4 7" id="KW-1133">Transmembrane helix</keyword>